<dbReference type="InterPro" id="IPR005064">
    <property type="entry name" value="BUG"/>
</dbReference>
<comment type="similarity">
    <text evidence="1">Belongs to the UPF0065 (bug) family.</text>
</comment>
<dbReference type="CDD" id="cd07012">
    <property type="entry name" value="PBP2_Bug_TTT"/>
    <property type="match status" value="1"/>
</dbReference>
<evidence type="ECO:0000256" key="1">
    <source>
        <dbReference type="ARBA" id="ARBA00006987"/>
    </source>
</evidence>
<dbReference type="PIRSF" id="PIRSF017082">
    <property type="entry name" value="YflP"/>
    <property type="match status" value="1"/>
</dbReference>
<dbReference type="PANTHER" id="PTHR42928:SF5">
    <property type="entry name" value="BLR1237 PROTEIN"/>
    <property type="match status" value="1"/>
</dbReference>
<dbReference type="Proteomes" id="UP000727907">
    <property type="component" value="Unassembled WGS sequence"/>
</dbReference>
<protein>
    <submittedName>
        <fullName evidence="2">Tripartite tricarboxylate transporter substrate binding protein</fullName>
    </submittedName>
</protein>
<comment type="caution">
    <text evidence="2">The sequence shown here is derived from an EMBL/GenBank/DDBJ whole genome shotgun (WGS) entry which is preliminary data.</text>
</comment>
<gene>
    <name evidence="2" type="ORF">KQ910_21710</name>
</gene>
<evidence type="ECO:0000313" key="3">
    <source>
        <dbReference type="Proteomes" id="UP000727907"/>
    </source>
</evidence>
<reference evidence="2 3" key="1">
    <citation type="submission" date="2021-06" db="EMBL/GenBank/DDBJ databases">
        <authorList>
            <person name="Lee D.H."/>
        </authorList>
    </citation>
    <scope>NUCLEOTIDE SEQUENCE [LARGE SCALE GENOMIC DNA]</scope>
    <source>
        <strain evidence="2 3">MMS21-HV4-11</strain>
    </source>
</reference>
<dbReference type="EMBL" id="JAHOPB010000002">
    <property type="protein sequence ID" value="MBU8876405.1"/>
    <property type="molecule type" value="Genomic_DNA"/>
</dbReference>
<dbReference type="PANTHER" id="PTHR42928">
    <property type="entry name" value="TRICARBOXYLATE-BINDING PROTEIN"/>
    <property type="match status" value="1"/>
</dbReference>
<sequence>MLKRRTVLAGTAGWTIIGASAVRAQAWPSQPIRLVVPYVAGGSTDTAARIVAEKLTGLLGQQVIVENKGGGNTIIGMDVVAKAKPDGNTLLLGAATMATNVALGLKQPFDPLKDFQMISTLVDIPDLLAIDGKALPAKNYAEFAEWVNKQPQRVRYATSGMGNQPHLWGELFRTRNKLNLESVSYKGAADALRDVMGGHLPIMIDVVLPTGTHVAAGRLIGIAVASPERSTVCPDVPTVAELGMKDLESAAFFGLVGPAGLPAPIVERLNASCLEVLKDPPVKKRFAELGFFSTGSTPQAYLDRVRFETERWTKVVKDNNIKVEG</sequence>
<evidence type="ECO:0000313" key="2">
    <source>
        <dbReference type="EMBL" id="MBU8876405.1"/>
    </source>
</evidence>
<dbReference type="RefSeq" id="WP_216965175.1">
    <property type="nucleotide sequence ID" value="NZ_JAHOPB010000002.1"/>
</dbReference>
<organism evidence="2 3">
    <name type="scientific">Reyranella humidisoli</name>
    <dbReference type="NCBI Taxonomy" id="2849149"/>
    <lineage>
        <taxon>Bacteria</taxon>
        <taxon>Pseudomonadati</taxon>
        <taxon>Pseudomonadota</taxon>
        <taxon>Alphaproteobacteria</taxon>
        <taxon>Hyphomicrobiales</taxon>
        <taxon>Reyranellaceae</taxon>
        <taxon>Reyranella</taxon>
    </lineage>
</organism>
<name>A0ABS6IT67_9HYPH</name>
<dbReference type="Pfam" id="PF03401">
    <property type="entry name" value="TctC"/>
    <property type="match status" value="1"/>
</dbReference>
<accession>A0ABS6IT67</accession>
<keyword evidence="3" id="KW-1185">Reference proteome</keyword>
<proteinExistence type="inferred from homology"/>